<dbReference type="InterPro" id="IPR043504">
    <property type="entry name" value="Peptidase_S1_PA_chymotrypsin"/>
</dbReference>
<dbReference type="InterPro" id="IPR001254">
    <property type="entry name" value="Trypsin_dom"/>
</dbReference>
<feature type="domain" description="Peptidase S1" evidence="3">
    <location>
        <begin position="274"/>
        <end position="463"/>
    </location>
</feature>
<dbReference type="InterPro" id="IPR009003">
    <property type="entry name" value="Peptidase_S1_PA"/>
</dbReference>
<sequence>MTTSTHQLPPSTAPAAAATSRFHNDTGSWLVVLVYCAHVLPKRSAARHQTKDEWADVTSRQRALEEILEGVSQFRSPTLALHEPSSPNRPLLSILARDLVARAVRSQESSSPPPAHNLTARPDSLLTLRNTLHRIQAWNNTSGGLSRAHSLLPTHHVQCINTIAQAFSAEPQLLQRLDVEDRRQNKISTNRRDSRRMFEVLNGYIPGISHTETALSSQGRSKRTFKRDRRLKLVDKRMLRRYYESRYLAWPYDKKVFVYGKDDRRRIYPPLLRKFPYSNIVRLSTGCTGTLVTPFHVITAAHCVHDGKVYRENMEMLKVQIPDTMVGRVYYIEKIMIPGQWLSSRGYLEQQAGWDYAVVTLSYGVHGRSQFSPLSVPTAAVLRHNLQFLGFPYHGHGLWQSICPAKSNKAMVDGNLILTRCDSSVGNSGAAVLTDDSREASKIIGVLSNTMPVGRPPFFARFSVIAALTWDKLYDICEEIGKIGVDYNVCPPLSSIPRHRGHSMQYNVIPFFG</sequence>
<evidence type="ECO:0000256" key="2">
    <source>
        <dbReference type="ARBA" id="ARBA00022729"/>
    </source>
</evidence>
<dbReference type="PANTHER" id="PTHR15462:SF8">
    <property type="entry name" value="SERINE PROTEASE"/>
    <property type="match status" value="1"/>
</dbReference>
<evidence type="ECO:0000259" key="3">
    <source>
        <dbReference type="Pfam" id="PF00089"/>
    </source>
</evidence>
<dbReference type="Gene3D" id="2.40.10.10">
    <property type="entry name" value="Trypsin-like serine proteases"/>
    <property type="match status" value="2"/>
</dbReference>
<proteinExistence type="inferred from homology"/>
<reference evidence="5" key="1">
    <citation type="submission" date="2025-08" db="UniProtKB">
        <authorList>
            <consortium name="RefSeq"/>
        </authorList>
    </citation>
    <scope>IDENTIFICATION</scope>
</reference>
<dbReference type="SUPFAM" id="SSF50494">
    <property type="entry name" value="Trypsin-like serine proteases"/>
    <property type="match status" value="1"/>
</dbReference>
<organism evidence="4 5">
    <name type="scientific">Aplysia californica</name>
    <name type="common">California sea hare</name>
    <dbReference type="NCBI Taxonomy" id="6500"/>
    <lineage>
        <taxon>Eukaryota</taxon>
        <taxon>Metazoa</taxon>
        <taxon>Spiralia</taxon>
        <taxon>Lophotrochozoa</taxon>
        <taxon>Mollusca</taxon>
        <taxon>Gastropoda</taxon>
        <taxon>Heterobranchia</taxon>
        <taxon>Euthyneura</taxon>
        <taxon>Tectipleura</taxon>
        <taxon>Aplysiida</taxon>
        <taxon>Aplysioidea</taxon>
        <taxon>Aplysiidae</taxon>
        <taxon>Aplysia</taxon>
    </lineage>
</organism>
<accession>A0ABM0JCC5</accession>
<evidence type="ECO:0000313" key="5">
    <source>
        <dbReference type="RefSeq" id="XP_005090423.1"/>
    </source>
</evidence>
<dbReference type="InterPro" id="IPR018114">
    <property type="entry name" value="TRYPSIN_HIS"/>
</dbReference>
<keyword evidence="2" id="KW-0732">Signal</keyword>
<comment type="similarity">
    <text evidence="1">Belongs to the peptidase S1 family.</text>
</comment>
<dbReference type="Pfam" id="PF00089">
    <property type="entry name" value="Trypsin"/>
    <property type="match status" value="1"/>
</dbReference>
<dbReference type="PANTHER" id="PTHR15462">
    <property type="entry name" value="SERINE PROTEASE"/>
    <property type="match status" value="1"/>
</dbReference>
<dbReference type="PROSITE" id="PS00134">
    <property type="entry name" value="TRYPSIN_HIS"/>
    <property type="match status" value="1"/>
</dbReference>
<dbReference type="InterPro" id="IPR050966">
    <property type="entry name" value="Glutamyl_endopeptidase"/>
</dbReference>
<gene>
    <name evidence="5" type="primary">LOC101859616</name>
</gene>
<name>A0ABM0JCC5_APLCA</name>
<dbReference type="Proteomes" id="UP000694888">
    <property type="component" value="Unplaced"/>
</dbReference>
<dbReference type="RefSeq" id="XP_005090423.1">
    <property type="nucleotide sequence ID" value="XM_005090366.3"/>
</dbReference>
<dbReference type="GeneID" id="101859616"/>
<keyword evidence="4" id="KW-1185">Reference proteome</keyword>
<evidence type="ECO:0000256" key="1">
    <source>
        <dbReference type="ARBA" id="ARBA00007664"/>
    </source>
</evidence>
<evidence type="ECO:0000313" key="4">
    <source>
        <dbReference type="Proteomes" id="UP000694888"/>
    </source>
</evidence>
<protein>
    <submittedName>
        <fullName evidence="5">Uncharacterized protein LOC101859616 isoform X1</fullName>
    </submittedName>
</protein>